<feature type="transmembrane region" description="Helical" evidence="1">
    <location>
        <begin position="30"/>
        <end position="50"/>
    </location>
</feature>
<dbReference type="InParanoid" id="A0A0C2WNK2"/>
<evidence type="ECO:0000313" key="2">
    <source>
        <dbReference type="EMBL" id="KIL63187.1"/>
    </source>
</evidence>
<organism evidence="2 3">
    <name type="scientific">Amanita muscaria (strain Koide BX008)</name>
    <dbReference type="NCBI Taxonomy" id="946122"/>
    <lineage>
        <taxon>Eukaryota</taxon>
        <taxon>Fungi</taxon>
        <taxon>Dikarya</taxon>
        <taxon>Basidiomycota</taxon>
        <taxon>Agaricomycotina</taxon>
        <taxon>Agaricomycetes</taxon>
        <taxon>Agaricomycetidae</taxon>
        <taxon>Agaricales</taxon>
        <taxon>Pluteineae</taxon>
        <taxon>Amanitaceae</taxon>
        <taxon>Amanita</taxon>
    </lineage>
</organism>
<dbReference type="HOGENOM" id="CLU_2170427_0_0_1"/>
<sequence>MSNHLLKTLQNPEQISYQKRPAKRKCPHHLPAPLALIPLKTIFYLAVLVPMIVRKDILCVAWTTLSTIIGVWFACSSASGAPDLRPLGILANSSSHTSPLLRPCRLRQRR</sequence>
<gene>
    <name evidence="2" type="ORF">M378DRAFT_164889</name>
</gene>
<keyword evidence="3" id="KW-1185">Reference proteome</keyword>
<keyword evidence="1" id="KW-0812">Transmembrane</keyword>
<evidence type="ECO:0000313" key="3">
    <source>
        <dbReference type="Proteomes" id="UP000054549"/>
    </source>
</evidence>
<dbReference type="Proteomes" id="UP000054549">
    <property type="component" value="Unassembled WGS sequence"/>
</dbReference>
<accession>A0A0C2WNK2</accession>
<keyword evidence="1" id="KW-1133">Transmembrane helix</keyword>
<dbReference type="EMBL" id="KN818262">
    <property type="protein sequence ID" value="KIL63187.1"/>
    <property type="molecule type" value="Genomic_DNA"/>
</dbReference>
<proteinExistence type="predicted"/>
<feature type="transmembrane region" description="Helical" evidence="1">
    <location>
        <begin position="57"/>
        <end position="74"/>
    </location>
</feature>
<name>A0A0C2WNK2_AMAMK</name>
<dbReference type="AlphaFoldDB" id="A0A0C2WNK2"/>
<reference evidence="2 3" key="1">
    <citation type="submission" date="2014-04" db="EMBL/GenBank/DDBJ databases">
        <title>Evolutionary Origins and Diversification of the Mycorrhizal Mutualists.</title>
        <authorList>
            <consortium name="DOE Joint Genome Institute"/>
            <consortium name="Mycorrhizal Genomics Consortium"/>
            <person name="Kohler A."/>
            <person name="Kuo A."/>
            <person name="Nagy L.G."/>
            <person name="Floudas D."/>
            <person name="Copeland A."/>
            <person name="Barry K.W."/>
            <person name="Cichocki N."/>
            <person name="Veneault-Fourrey C."/>
            <person name="LaButti K."/>
            <person name="Lindquist E.A."/>
            <person name="Lipzen A."/>
            <person name="Lundell T."/>
            <person name="Morin E."/>
            <person name="Murat C."/>
            <person name="Riley R."/>
            <person name="Ohm R."/>
            <person name="Sun H."/>
            <person name="Tunlid A."/>
            <person name="Henrissat B."/>
            <person name="Grigoriev I.V."/>
            <person name="Hibbett D.S."/>
            <person name="Martin F."/>
        </authorList>
    </citation>
    <scope>NUCLEOTIDE SEQUENCE [LARGE SCALE GENOMIC DNA]</scope>
    <source>
        <strain evidence="2 3">Koide BX008</strain>
    </source>
</reference>
<evidence type="ECO:0000256" key="1">
    <source>
        <dbReference type="SAM" id="Phobius"/>
    </source>
</evidence>
<protein>
    <submittedName>
        <fullName evidence="2">Uncharacterized protein</fullName>
    </submittedName>
</protein>
<keyword evidence="1" id="KW-0472">Membrane</keyword>